<gene>
    <name evidence="1" type="ORF">A0H81_14114</name>
</gene>
<organism evidence="1 2">
    <name type="scientific">Grifola frondosa</name>
    <name type="common">Maitake</name>
    <name type="synonym">Polyporus frondosus</name>
    <dbReference type="NCBI Taxonomy" id="5627"/>
    <lineage>
        <taxon>Eukaryota</taxon>
        <taxon>Fungi</taxon>
        <taxon>Dikarya</taxon>
        <taxon>Basidiomycota</taxon>
        <taxon>Agaricomycotina</taxon>
        <taxon>Agaricomycetes</taxon>
        <taxon>Polyporales</taxon>
        <taxon>Grifolaceae</taxon>
        <taxon>Grifola</taxon>
    </lineage>
</organism>
<keyword evidence="2" id="KW-1185">Reference proteome</keyword>
<reference evidence="1 2" key="1">
    <citation type="submission" date="2016-03" db="EMBL/GenBank/DDBJ databases">
        <title>Whole genome sequencing of Grifola frondosa 9006-11.</title>
        <authorList>
            <person name="Min B."/>
            <person name="Park H."/>
            <person name="Kim J.-G."/>
            <person name="Cho H."/>
            <person name="Oh Y.-L."/>
            <person name="Kong W.-S."/>
            <person name="Choi I.-G."/>
        </authorList>
    </citation>
    <scope>NUCLEOTIDE SEQUENCE [LARGE SCALE GENOMIC DNA]</scope>
    <source>
        <strain evidence="1 2">9006-11</strain>
    </source>
</reference>
<dbReference type="Proteomes" id="UP000092993">
    <property type="component" value="Unassembled WGS sequence"/>
</dbReference>
<comment type="caution">
    <text evidence="1">The sequence shown here is derived from an EMBL/GenBank/DDBJ whole genome shotgun (WGS) entry which is preliminary data.</text>
</comment>
<name>A0A1C7LMW5_GRIFR</name>
<accession>A0A1C7LMW5</accession>
<evidence type="ECO:0000313" key="1">
    <source>
        <dbReference type="EMBL" id="OBZ65908.1"/>
    </source>
</evidence>
<dbReference type="EMBL" id="LUGG01000038">
    <property type="protein sequence ID" value="OBZ65908.1"/>
    <property type="molecule type" value="Genomic_DNA"/>
</dbReference>
<dbReference type="SUPFAM" id="SSF52047">
    <property type="entry name" value="RNI-like"/>
    <property type="match status" value="1"/>
</dbReference>
<sequence>MVTATGTHSEHDSAFRSLLRQLRTHAPFLQKIAINFPFDPSCLIPLSSFKSIHEVDVVGANISLLRALSVMESLTTLTIDLDVNQLNREDIVSPCYGFSSLQNLTMCGSLLCAMDILAAMSPPRLESLAMCTIRPVTVDQCRAFLELLPVRLPQLHEVNFEAPILQAFDIDVELERRIMELVEPLLDLQGLERVDIEVKPEFALSLSDGDFLAMGCNVMRWNISSDIMMWKQVYHIYYSSIKVISNNFFSNDAGGVLADPCTRVGAYVC</sequence>
<dbReference type="AlphaFoldDB" id="A0A1C7LMW5"/>
<evidence type="ECO:0000313" key="2">
    <source>
        <dbReference type="Proteomes" id="UP000092993"/>
    </source>
</evidence>
<proteinExistence type="predicted"/>
<protein>
    <submittedName>
        <fullName evidence="1">Uncharacterized protein</fullName>
    </submittedName>
</protein>